<reference evidence="2" key="1">
    <citation type="submission" date="2018-08" db="EMBL/GenBank/DDBJ databases">
        <authorList>
            <consortium name="PulseNet: The National Subtyping Network for Foodborne Disease Surveillance"/>
            <person name="Tarr C.L."/>
            <person name="Trees E."/>
            <person name="Katz L.S."/>
            <person name="Carleton-Romer H.A."/>
            <person name="Stroika S."/>
            <person name="Kucerova Z."/>
            <person name="Roache K.F."/>
            <person name="Sabol A.L."/>
            <person name="Besser J."/>
            <person name="Gerner-Smidt P."/>
        </authorList>
    </citation>
    <scope>NUCLEOTIDE SEQUENCE</scope>
    <source>
        <strain evidence="1 3">PNUSAC003104</strain>
        <strain evidence="2">PNUSAC005770</strain>
    </source>
</reference>
<evidence type="ECO:0000313" key="3">
    <source>
        <dbReference type="Proteomes" id="UP000535305"/>
    </source>
</evidence>
<keyword evidence="3" id="KW-1185">Reference proteome</keyword>
<accession>A0A5L8T9N2</accession>
<comment type="caution">
    <text evidence="2">The sequence shown here is derived from an EMBL/GenBank/DDBJ whole genome shotgun (WGS) entry which is preliminary data.</text>
</comment>
<dbReference type="EMBL" id="AACSBQ010000045">
    <property type="protein sequence ID" value="EAL8904317.1"/>
    <property type="molecule type" value="Genomic_DNA"/>
</dbReference>
<proteinExistence type="predicted"/>
<evidence type="ECO:0000313" key="1">
    <source>
        <dbReference type="EMBL" id="EAJ1622868.1"/>
    </source>
</evidence>
<dbReference type="Proteomes" id="UP000535305">
    <property type="component" value="Unassembled WGS sequence"/>
</dbReference>
<dbReference type="AlphaFoldDB" id="A0A5L8T9N2"/>
<gene>
    <name evidence="1" type="ORF">CT510_09535</name>
    <name evidence="2" type="ORF">D0B03_08375</name>
</gene>
<protein>
    <submittedName>
        <fullName evidence="2">Uncharacterized protein</fullName>
    </submittedName>
</protein>
<dbReference type="EMBL" id="AABVLA010000072">
    <property type="protein sequence ID" value="EAJ1622868.1"/>
    <property type="molecule type" value="Genomic_DNA"/>
</dbReference>
<organism evidence="2">
    <name type="scientific">Campylobacter upsaliensis</name>
    <dbReference type="NCBI Taxonomy" id="28080"/>
    <lineage>
        <taxon>Bacteria</taxon>
        <taxon>Pseudomonadati</taxon>
        <taxon>Campylobacterota</taxon>
        <taxon>Epsilonproteobacteria</taxon>
        <taxon>Campylobacterales</taxon>
        <taxon>Campylobacteraceae</taxon>
        <taxon>Campylobacter</taxon>
    </lineage>
</organism>
<sequence>MAKKQINKAMLEKLSKNAEMTENKKEKELGGIKNFTIAFKFSEYMKIKTHCEEHHISIGKFIKKLIEKEGII</sequence>
<evidence type="ECO:0000313" key="2">
    <source>
        <dbReference type="EMBL" id="EAL8904317.1"/>
    </source>
</evidence>
<name>A0A5L8T9N2_CAMUP</name>
<dbReference type="RefSeq" id="WP_257429879.1">
    <property type="nucleotide sequence ID" value="NZ_JANKIP010000058.1"/>
</dbReference>